<sequence length="435" mass="48106">MADQAKEKGIAPKRASNPADLGQSSRPLPPIQTLLEDEEDGEDYSEVIEVLKQYIKSYERVIASQSSDIKTLLLSLNTLKASVKDSVSAIKNISSTLASLTYSSNAAATGKTSYSPRFDPFSSTIDLDSPPRPPRKEPHLGPAIDNTATSNLDPSIDTGSKEGFKDTITSSIVKELSKKAYTIPDDSKLSGESNFEQWIQALSIVLRALGISNFLENPDISNTYSDSDQAVLLMLLCNSLSSGPRAAISRPIESKKEDVYNEFHALTFSTYKKGLLAFNAEFNGYLAKLTMAKINIDPSLILNQYFKALESKFPSWASFMLGSYNLAIEEEEESNSSSNSSSSSDSNTQLAQLLALKGYKKRKDFKGKGLKTSSNKAKYKDNKPRRRPRDPALYNSWLYDTGSTDHISNSKERFISGRRHAPTKAILPYRRQERS</sequence>
<feature type="region of interest" description="Disordered" evidence="1">
    <location>
        <begin position="1"/>
        <end position="42"/>
    </location>
</feature>
<dbReference type="EMBL" id="JAQQPM010000002">
    <property type="protein sequence ID" value="KAK2068571.1"/>
    <property type="molecule type" value="Genomic_DNA"/>
</dbReference>
<proteinExistence type="predicted"/>
<accession>A0AAD9HZW9</accession>
<protein>
    <submittedName>
        <fullName evidence="2">Uncharacterized protein</fullName>
    </submittedName>
</protein>
<comment type="caution">
    <text evidence="2">The sequence shown here is derived from an EMBL/GenBank/DDBJ whole genome shotgun (WGS) entry which is preliminary data.</text>
</comment>
<feature type="region of interest" description="Disordered" evidence="1">
    <location>
        <begin position="411"/>
        <end position="435"/>
    </location>
</feature>
<dbReference type="AlphaFoldDB" id="A0AAD9HZW9"/>
<feature type="compositionally biased region" description="Basic and acidic residues" evidence="1">
    <location>
        <begin position="1"/>
        <end position="10"/>
    </location>
</feature>
<evidence type="ECO:0000256" key="1">
    <source>
        <dbReference type="SAM" id="MobiDB-lite"/>
    </source>
</evidence>
<organism evidence="2 3">
    <name type="scientific">Phyllachora maydis</name>
    <dbReference type="NCBI Taxonomy" id="1825666"/>
    <lineage>
        <taxon>Eukaryota</taxon>
        <taxon>Fungi</taxon>
        <taxon>Dikarya</taxon>
        <taxon>Ascomycota</taxon>
        <taxon>Pezizomycotina</taxon>
        <taxon>Sordariomycetes</taxon>
        <taxon>Sordariomycetidae</taxon>
        <taxon>Phyllachorales</taxon>
        <taxon>Phyllachoraceae</taxon>
        <taxon>Phyllachora</taxon>
    </lineage>
</organism>
<name>A0AAD9HZW9_9PEZI</name>
<dbReference type="Proteomes" id="UP001217918">
    <property type="component" value="Unassembled WGS sequence"/>
</dbReference>
<gene>
    <name evidence="2" type="ORF">P8C59_003204</name>
</gene>
<reference evidence="2" key="1">
    <citation type="journal article" date="2023" name="Mol. Plant Microbe Interact.">
        <title>Elucidating the Obligate Nature and Biological Capacity of an Invasive Fungal Corn Pathogen.</title>
        <authorList>
            <person name="MacCready J.S."/>
            <person name="Roggenkamp E.M."/>
            <person name="Gdanetz K."/>
            <person name="Chilvers M.I."/>
        </authorList>
    </citation>
    <scope>NUCLEOTIDE SEQUENCE</scope>
    <source>
        <strain evidence="2">PM02</strain>
    </source>
</reference>
<evidence type="ECO:0000313" key="2">
    <source>
        <dbReference type="EMBL" id="KAK2068571.1"/>
    </source>
</evidence>
<keyword evidence="3" id="KW-1185">Reference proteome</keyword>
<evidence type="ECO:0000313" key="3">
    <source>
        <dbReference type="Proteomes" id="UP001217918"/>
    </source>
</evidence>
<feature type="region of interest" description="Disordered" evidence="1">
    <location>
        <begin position="120"/>
        <end position="160"/>
    </location>
</feature>
<feature type="region of interest" description="Disordered" evidence="1">
    <location>
        <begin position="365"/>
        <end position="395"/>
    </location>
</feature>